<dbReference type="Proteomes" id="UP000286287">
    <property type="component" value="Unassembled WGS sequence"/>
</dbReference>
<evidence type="ECO:0000313" key="4">
    <source>
        <dbReference type="EMBL" id="RJF71418.1"/>
    </source>
</evidence>
<name>A0A418V5P2_9DEIO</name>
<dbReference type="InterPro" id="IPR025745">
    <property type="entry name" value="Mrr-like_N_dom"/>
</dbReference>
<reference evidence="4 5" key="1">
    <citation type="submission" date="2018-09" db="EMBL/GenBank/DDBJ databases">
        <authorList>
            <person name="Zhu H."/>
        </authorList>
    </citation>
    <scope>NUCLEOTIDE SEQUENCE [LARGE SCALE GENOMIC DNA]</scope>
    <source>
        <strain evidence="4 5">K2S05-167</strain>
    </source>
</reference>
<dbReference type="SUPFAM" id="SSF52980">
    <property type="entry name" value="Restriction endonuclease-like"/>
    <property type="match status" value="1"/>
</dbReference>
<dbReference type="Pfam" id="PF04471">
    <property type="entry name" value="Mrr_cat"/>
    <property type="match status" value="1"/>
</dbReference>
<sequence>MAVPDYQTFMRPLLALLSDGQTRTMREVHAALAEQFHLTEADLAEMLPSGRQSTFMNRVGWAKTYLVKAGTLSSPQRASVAITPRGLALLQRFPERVSAKDLMQFDEFMAFQQARTGGTRADDTSAARPHSSEASPESLSPEEQFSSLYAELNASLAAELLAQAQGLTPAQFERLVVEVLVAMGYGGSVRDAGQALGRSGDNGVDGLIKQDPLGLDRIYLQAKRWRDTVHSPEIRTFSGSLTYHKASKGVFITTSTFSEGARKTAAQIGNIILIDGETLARLMIDYGVGVSTRETYRIRRVDSEYFEEL</sequence>
<dbReference type="InterPro" id="IPR011335">
    <property type="entry name" value="Restrct_endonuc-II-like"/>
</dbReference>
<feature type="compositionally biased region" description="Low complexity" evidence="1">
    <location>
        <begin position="132"/>
        <end position="142"/>
    </location>
</feature>
<dbReference type="InterPro" id="IPR011856">
    <property type="entry name" value="tRNA_endonuc-like_dom_sf"/>
</dbReference>
<dbReference type="GO" id="GO:0009307">
    <property type="term" value="P:DNA restriction-modification system"/>
    <property type="evidence" value="ECO:0007669"/>
    <property type="project" value="InterPro"/>
</dbReference>
<dbReference type="PANTHER" id="PTHR30015:SF7">
    <property type="entry name" value="TYPE IV METHYL-DIRECTED RESTRICTION ENZYME ECOKMRR"/>
    <property type="match status" value="1"/>
</dbReference>
<keyword evidence="4" id="KW-0540">Nuclease</keyword>
<dbReference type="InterPro" id="IPR052906">
    <property type="entry name" value="Type_IV_Methyl-Rstrct_Enzyme"/>
</dbReference>
<evidence type="ECO:0000313" key="5">
    <source>
        <dbReference type="Proteomes" id="UP000286287"/>
    </source>
</evidence>
<feature type="domain" description="Restriction system protein Mrr-like N-terminal" evidence="3">
    <location>
        <begin position="6"/>
        <end position="91"/>
    </location>
</feature>
<evidence type="ECO:0000259" key="2">
    <source>
        <dbReference type="Pfam" id="PF04471"/>
    </source>
</evidence>
<dbReference type="InterPro" id="IPR007560">
    <property type="entry name" value="Restrct_endonuc_IV_Mrr"/>
</dbReference>
<feature type="domain" description="Restriction endonuclease type IV Mrr" evidence="2">
    <location>
        <begin position="166"/>
        <end position="283"/>
    </location>
</feature>
<dbReference type="GO" id="GO:0003677">
    <property type="term" value="F:DNA binding"/>
    <property type="evidence" value="ECO:0007669"/>
    <property type="project" value="InterPro"/>
</dbReference>
<dbReference type="Pfam" id="PF14338">
    <property type="entry name" value="Mrr_N"/>
    <property type="match status" value="1"/>
</dbReference>
<comment type="caution">
    <text evidence="4">The sequence shown here is derived from an EMBL/GenBank/DDBJ whole genome shotgun (WGS) entry which is preliminary data.</text>
</comment>
<keyword evidence="4" id="KW-0378">Hydrolase</keyword>
<keyword evidence="4" id="KW-0255">Endonuclease</keyword>
<dbReference type="GO" id="GO:0015666">
    <property type="term" value="F:restriction endodeoxyribonuclease activity"/>
    <property type="evidence" value="ECO:0007669"/>
    <property type="project" value="TreeGrafter"/>
</dbReference>
<organism evidence="4 5">
    <name type="scientific">Deinococcus cavernae</name>
    <dbReference type="NCBI Taxonomy" id="2320857"/>
    <lineage>
        <taxon>Bacteria</taxon>
        <taxon>Thermotogati</taxon>
        <taxon>Deinococcota</taxon>
        <taxon>Deinococci</taxon>
        <taxon>Deinococcales</taxon>
        <taxon>Deinococcaceae</taxon>
        <taxon>Deinococcus</taxon>
    </lineage>
</organism>
<dbReference type="PANTHER" id="PTHR30015">
    <property type="entry name" value="MRR RESTRICTION SYSTEM PROTEIN"/>
    <property type="match status" value="1"/>
</dbReference>
<dbReference type="AlphaFoldDB" id="A0A418V5P2"/>
<dbReference type="RefSeq" id="WP_119762572.1">
    <property type="nucleotide sequence ID" value="NZ_QYUJ01000014.1"/>
</dbReference>
<keyword evidence="5" id="KW-1185">Reference proteome</keyword>
<evidence type="ECO:0000256" key="1">
    <source>
        <dbReference type="SAM" id="MobiDB-lite"/>
    </source>
</evidence>
<evidence type="ECO:0000259" key="3">
    <source>
        <dbReference type="Pfam" id="PF14338"/>
    </source>
</evidence>
<gene>
    <name evidence="4" type="ORF">D3875_07375</name>
</gene>
<protein>
    <submittedName>
        <fullName evidence="4">Restriction endonuclease</fullName>
    </submittedName>
</protein>
<accession>A0A418V5P2</accession>
<dbReference type="Gene3D" id="3.40.1350.10">
    <property type="match status" value="1"/>
</dbReference>
<dbReference type="OrthoDB" id="9803736at2"/>
<proteinExistence type="predicted"/>
<feature type="region of interest" description="Disordered" evidence="1">
    <location>
        <begin position="116"/>
        <end position="142"/>
    </location>
</feature>
<dbReference type="EMBL" id="QYUJ01000014">
    <property type="protein sequence ID" value="RJF71418.1"/>
    <property type="molecule type" value="Genomic_DNA"/>
</dbReference>